<dbReference type="OrthoDB" id="3492533at2"/>
<organism evidence="3 4">
    <name type="scientific">Streptomyces hoynatensis</name>
    <dbReference type="NCBI Taxonomy" id="1141874"/>
    <lineage>
        <taxon>Bacteria</taxon>
        <taxon>Bacillati</taxon>
        <taxon>Actinomycetota</taxon>
        <taxon>Actinomycetes</taxon>
        <taxon>Kitasatosporales</taxon>
        <taxon>Streptomycetaceae</taxon>
        <taxon>Streptomyces</taxon>
    </lineage>
</organism>
<evidence type="ECO:0000259" key="2">
    <source>
        <dbReference type="Pfam" id="PF19190"/>
    </source>
</evidence>
<dbReference type="RefSeq" id="WP_120677986.1">
    <property type="nucleotide sequence ID" value="NZ_RBAL01000005.1"/>
</dbReference>
<feature type="compositionally biased region" description="Low complexity" evidence="1">
    <location>
        <begin position="1"/>
        <end position="18"/>
    </location>
</feature>
<dbReference type="Proteomes" id="UP000272474">
    <property type="component" value="Unassembled WGS sequence"/>
</dbReference>
<gene>
    <name evidence="3" type="ORF">D7294_10330</name>
</gene>
<comment type="caution">
    <text evidence="3">The sequence shown here is derived from an EMBL/GenBank/DDBJ whole genome shotgun (WGS) entry which is preliminary data.</text>
</comment>
<accession>A0A3A9Z361</accession>
<proteinExistence type="predicted"/>
<protein>
    <submittedName>
        <fullName evidence="3">Sigma-70 family RNA polymerase sigma factor</fullName>
    </submittedName>
</protein>
<feature type="region of interest" description="Disordered" evidence="1">
    <location>
        <begin position="579"/>
        <end position="620"/>
    </location>
</feature>
<feature type="region of interest" description="Disordered" evidence="1">
    <location>
        <begin position="1"/>
        <end position="107"/>
    </location>
</feature>
<dbReference type="Gene3D" id="1.10.10.10">
    <property type="entry name" value="Winged helix-like DNA-binding domain superfamily/Winged helix DNA-binding domain"/>
    <property type="match status" value="1"/>
</dbReference>
<keyword evidence="4" id="KW-1185">Reference proteome</keyword>
<evidence type="ECO:0000313" key="4">
    <source>
        <dbReference type="Proteomes" id="UP000272474"/>
    </source>
</evidence>
<feature type="compositionally biased region" description="Basic and acidic residues" evidence="1">
    <location>
        <begin position="449"/>
        <end position="469"/>
    </location>
</feature>
<dbReference type="InterPro" id="IPR024361">
    <property type="entry name" value="BACON"/>
</dbReference>
<evidence type="ECO:0000256" key="1">
    <source>
        <dbReference type="SAM" id="MobiDB-lite"/>
    </source>
</evidence>
<dbReference type="SUPFAM" id="SSF88659">
    <property type="entry name" value="Sigma3 and sigma4 domains of RNA polymerase sigma factors"/>
    <property type="match status" value="1"/>
</dbReference>
<sequence>MSPTSSQNPQNPQNPENSADPWHSPALSGLSRPSNSAEAMEPSPSATTARAARRNRAARNGRAAKAGRAAKPGGKATAAAATRPTRPLDVPGAGNAPDAAGRGPGEAPYEDAYLDGVFTYCLSLMCEHDAATAALGEAVALAERQHERGRRPAAPELRRSWLYALARWACLRRLAVAQGGAAGPVATGEDADAGRRRRELATLSWPEAAGTTAEQREALELAVRHKLSVREIARVLGLPESATHTLLTTAACEVERTRAALAAVESAGCPATAALAGDDRRVLLGPRLRGELVRHVDECTACRLVAQRAMVGVGWPGTAPGSRTRLVVLPAPRAAVHAARLAVLRARAQYTPRCDRAGFPVAARDRAARREKLRGRAVTTTVVAAVLAAPVLALWAACRGAPVTGEAGGHEEPAVTAQDDPGAGLGPGSEVAAQGEGDPRPEAAGAEGGRADGEAAERRGGREARDRADGGGGAPDGAPERAARGAGTAEGPGEEGAPGRLSAEAVTTDSGTRITLTASGGAPVDWTAEADADWLLLSVSSGTLRPGETQVIEVSVDRAREPAGAWQARVTLSPAATVVTVEGEGAAPEEPTDPPGEEPPPEDPPPAEGGDPAASGGGGA</sequence>
<feature type="compositionally biased region" description="Acidic residues" evidence="1">
    <location>
        <begin position="590"/>
        <end position="601"/>
    </location>
</feature>
<name>A0A3A9Z361_9ACTN</name>
<dbReference type="EMBL" id="RBAL01000005">
    <property type="protein sequence ID" value="RKN42922.1"/>
    <property type="molecule type" value="Genomic_DNA"/>
</dbReference>
<dbReference type="InterPro" id="IPR013324">
    <property type="entry name" value="RNA_pol_sigma_r3/r4-like"/>
</dbReference>
<dbReference type="InterPro" id="IPR036388">
    <property type="entry name" value="WH-like_DNA-bd_sf"/>
</dbReference>
<reference evidence="3 4" key="1">
    <citation type="journal article" date="2014" name="Int. J. Syst. Evol. Microbiol.">
        <title>Streptomyces hoynatensis sp. nov., isolated from deep marine sediment.</title>
        <authorList>
            <person name="Veyisoglu A."/>
            <person name="Sahin N."/>
        </authorList>
    </citation>
    <scope>NUCLEOTIDE SEQUENCE [LARGE SCALE GENOMIC DNA]</scope>
    <source>
        <strain evidence="3 4">KCTC 29097</strain>
    </source>
</reference>
<feature type="region of interest" description="Disordered" evidence="1">
    <location>
        <begin position="405"/>
        <end position="501"/>
    </location>
</feature>
<feature type="domain" description="BACON" evidence="2">
    <location>
        <begin position="504"/>
        <end position="581"/>
    </location>
</feature>
<dbReference type="Pfam" id="PF19190">
    <property type="entry name" value="BACON_2"/>
    <property type="match status" value="1"/>
</dbReference>
<feature type="compositionally biased region" description="Low complexity" evidence="1">
    <location>
        <begin position="60"/>
        <end position="87"/>
    </location>
</feature>
<dbReference type="AlphaFoldDB" id="A0A3A9Z361"/>
<evidence type="ECO:0000313" key="3">
    <source>
        <dbReference type="EMBL" id="RKN42922.1"/>
    </source>
</evidence>